<protein>
    <submittedName>
        <fullName evidence="2">Putative valacyclovir hydrolase</fullName>
    </submittedName>
</protein>
<dbReference type="AlphaFoldDB" id="A0A0K8R976"/>
<keyword evidence="2" id="KW-0378">Hydrolase</keyword>
<accession>A0A0K8R976</accession>
<name>A0A0K8R976_IXORI</name>
<dbReference type="GO" id="GO:0016787">
    <property type="term" value="F:hydrolase activity"/>
    <property type="evidence" value="ECO:0007669"/>
    <property type="project" value="UniProtKB-KW"/>
</dbReference>
<organism evidence="2">
    <name type="scientific">Ixodes ricinus</name>
    <name type="common">Common tick</name>
    <name type="synonym">Acarus ricinus</name>
    <dbReference type="NCBI Taxonomy" id="34613"/>
    <lineage>
        <taxon>Eukaryota</taxon>
        <taxon>Metazoa</taxon>
        <taxon>Ecdysozoa</taxon>
        <taxon>Arthropoda</taxon>
        <taxon>Chelicerata</taxon>
        <taxon>Arachnida</taxon>
        <taxon>Acari</taxon>
        <taxon>Parasitiformes</taxon>
        <taxon>Ixodida</taxon>
        <taxon>Ixodoidea</taxon>
        <taxon>Ixodidae</taxon>
        <taxon>Ixodinae</taxon>
        <taxon>Ixodes</taxon>
    </lineage>
</organism>
<sequence>MQRPKKVPRMNYQCYQRLSLSSEAKKCNKEVTRPQTIPFSQQAKHQPLDTKSPSHCHTTYGFSSLYV</sequence>
<feature type="region of interest" description="Disordered" evidence="1">
    <location>
        <begin position="33"/>
        <end position="53"/>
    </location>
</feature>
<evidence type="ECO:0000256" key="1">
    <source>
        <dbReference type="SAM" id="MobiDB-lite"/>
    </source>
</evidence>
<evidence type="ECO:0000313" key="2">
    <source>
        <dbReference type="EMBL" id="JAA67034.1"/>
    </source>
</evidence>
<dbReference type="EMBL" id="GADI01006774">
    <property type="protein sequence ID" value="JAA67034.1"/>
    <property type="molecule type" value="mRNA"/>
</dbReference>
<proteinExistence type="evidence at transcript level"/>
<reference evidence="2" key="1">
    <citation type="submission" date="2012-12" db="EMBL/GenBank/DDBJ databases">
        <title>Identification and characterization of a phenylalanine ammonia-lyase gene family in Isatis indigotica Fort.</title>
        <authorList>
            <person name="Liu Q."/>
            <person name="Chen J."/>
            <person name="Zhou X."/>
            <person name="Di P."/>
            <person name="Xiao Y."/>
            <person name="Xuan H."/>
            <person name="Zhang L."/>
            <person name="Chen W."/>
        </authorList>
    </citation>
    <scope>NUCLEOTIDE SEQUENCE</scope>
    <source>
        <tissue evidence="2">Salivary gland</tissue>
    </source>
</reference>